<comment type="caution">
    <text evidence="2">The sequence shown here is derived from an EMBL/GenBank/DDBJ whole genome shotgun (WGS) entry which is preliminary data.</text>
</comment>
<proteinExistence type="predicted"/>
<gene>
    <name evidence="2" type="ORF">JOB18_017633</name>
</gene>
<sequence>MSHQSSSSRSARSKCFTNGEITGEPSTLTCPQSSASTCTLEDTAPPGLPVIETTYCILQ</sequence>
<feature type="compositionally biased region" description="Polar residues" evidence="1">
    <location>
        <begin position="15"/>
        <end position="31"/>
    </location>
</feature>
<evidence type="ECO:0000256" key="1">
    <source>
        <dbReference type="SAM" id="MobiDB-lite"/>
    </source>
</evidence>
<dbReference type="EMBL" id="JAGKHQ010000006">
    <property type="protein sequence ID" value="KAG7513826.1"/>
    <property type="molecule type" value="Genomic_DNA"/>
</dbReference>
<evidence type="ECO:0000313" key="2">
    <source>
        <dbReference type="EMBL" id="KAG7513826.1"/>
    </source>
</evidence>
<dbReference type="AlphaFoldDB" id="A0AAV6SCN3"/>
<protein>
    <submittedName>
        <fullName evidence="2">Uncharacterized protein</fullName>
    </submittedName>
</protein>
<dbReference type="Proteomes" id="UP000693946">
    <property type="component" value="Linkage Group LG14"/>
</dbReference>
<feature type="region of interest" description="Disordered" evidence="1">
    <location>
        <begin position="1"/>
        <end position="31"/>
    </location>
</feature>
<keyword evidence="3" id="KW-1185">Reference proteome</keyword>
<feature type="compositionally biased region" description="Low complexity" evidence="1">
    <location>
        <begin position="1"/>
        <end position="10"/>
    </location>
</feature>
<name>A0AAV6SCN3_SOLSE</name>
<organism evidence="2 3">
    <name type="scientific">Solea senegalensis</name>
    <name type="common">Senegalese sole</name>
    <dbReference type="NCBI Taxonomy" id="28829"/>
    <lineage>
        <taxon>Eukaryota</taxon>
        <taxon>Metazoa</taxon>
        <taxon>Chordata</taxon>
        <taxon>Craniata</taxon>
        <taxon>Vertebrata</taxon>
        <taxon>Euteleostomi</taxon>
        <taxon>Actinopterygii</taxon>
        <taxon>Neopterygii</taxon>
        <taxon>Teleostei</taxon>
        <taxon>Neoteleostei</taxon>
        <taxon>Acanthomorphata</taxon>
        <taxon>Carangaria</taxon>
        <taxon>Pleuronectiformes</taxon>
        <taxon>Pleuronectoidei</taxon>
        <taxon>Soleidae</taxon>
        <taxon>Solea</taxon>
    </lineage>
</organism>
<accession>A0AAV6SCN3</accession>
<reference evidence="2 3" key="1">
    <citation type="journal article" date="2021" name="Sci. Rep.">
        <title>Chromosome anchoring in Senegalese sole (Solea senegalensis) reveals sex-associated markers and genome rearrangements in flatfish.</title>
        <authorList>
            <person name="Guerrero-Cozar I."/>
            <person name="Gomez-Garrido J."/>
            <person name="Berbel C."/>
            <person name="Martinez-Blanch J.F."/>
            <person name="Alioto T."/>
            <person name="Claros M.G."/>
            <person name="Gagnaire P.A."/>
            <person name="Manchado M."/>
        </authorList>
    </citation>
    <scope>NUCLEOTIDE SEQUENCE [LARGE SCALE GENOMIC DNA]</scope>
    <source>
        <strain evidence="2">Sse05_10M</strain>
    </source>
</reference>
<evidence type="ECO:0000313" key="3">
    <source>
        <dbReference type="Proteomes" id="UP000693946"/>
    </source>
</evidence>